<gene>
    <name evidence="1" type="ORF">EVAR_59993_1</name>
</gene>
<organism evidence="1 2">
    <name type="scientific">Eumeta variegata</name>
    <name type="common">Bagworm moth</name>
    <name type="synonym">Eumeta japonica</name>
    <dbReference type="NCBI Taxonomy" id="151549"/>
    <lineage>
        <taxon>Eukaryota</taxon>
        <taxon>Metazoa</taxon>
        <taxon>Ecdysozoa</taxon>
        <taxon>Arthropoda</taxon>
        <taxon>Hexapoda</taxon>
        <taxon>Insecta</taxon>
        <taxon>Pterygota</taxon>
        <taxon>Neoptera</taxon>
        <taxon>Endopterygota</taxon>
        <taxon>Lepidoptera</taxon>
        <taxon>Glossata</taxon>
        <taxon>Ditrysia</taxon>
        <taxon>Tineoidea</taxon>
        <taxon>Psychidae</taxon>
        <taxon>Oiketicinae</taxon>
        <taxon>Eumeta</taxon>
    </lineage>
</organism>
<dbReference type="EMBL" id="BGZK01001864">
    <property type="protein sequence ID" value="GBP87499.1"/>
    <property type="molecule type" value="Genomic_DNA"/>
</dbReference>
<reference evidence="1 2" key="1">
    <citation type="journal article" date="2019" name="Commun. Biol.">
        <title>The bagworm genome reveals a unique fibroin gene that provides high tensile strength.</title>
        <authorList>
            <person name="Kono N."/>
            <person name="Nakamura H."/>
            <person name="Ohtoshi R."/>
            <person name="Tomita M."/>
            <person name="Numata K."/>
            <person name="Arakawa K."/>
        </authorList>
    </citation>
    <scope>NUCLEOTIDE SEQUENCE [LARGE SCALE GENOMIC DNA]</scope>
</reference>
<protein>
    <submittedName>
        <fullName evidence="1">Uncharacterized protein</fullName>
    </submittedName>
</protein>
<dbReference type="Proteomes" id="UP000299102">
    <property type="component" value="Unassembled WGS sequence"/>
</dbReference>
<comment type="caution">
    <text evidence="1">The sequence shown here is derived from an EMBL/GenBank/DDBJ whole genome shotgun (WGS) entry which is preliminary data.</text>
</comment>
<proteinExistence type="predicted"/>
<evidence type="ECO:0000313" key="1">
    <source>
        <dbReference type="EMBL" id="GBP87499.1"/>
    </source>
</evidence>
<evidence type="ECO:0000313" key="2">
    <source>
        <dbReference type="Proteomes" id="UP000299102"/>
    </source>
</evidence>
<sequence>MRASERHASLPLGMNCRQDEEQNLKSEPAGFELLNETKIIIDRGTKICIDSRTGIESRIRIRAYVKESIVDIRAEASIHMYVPYGLQNDWTDFNEIFKKSPNWLCESAVLHSRTGPFACCRQDGYSQILKTFKPMLDNSVTIDVDKTDFRSDLTTTRWEKATKRSHSSPSVVN</sequence>
<keyword evidence="2" id="KW-1185">Reference proteome</keyword>
<dbReference type="AlphaFoldDB" id="A0A4C1ZKP4"/>
<accession>A0A4C1ZKP4</accession>
<name>A0A4C1ZKP4_EUMVA</name>